<dbReference type="EMBL" id="CALNXK010000385">
    <property type="protein sequence ID" value="CAH3184380.1"/>
    <property type="molecule type" value="Genomic_DNA"/>
</dbReference>
<keyword evidence="1" id="KW-0175">Coiled coil</keyword>
<proteinExistence type="predicted"/>
<protein>
    <submittedName>
        <fullName evidence="2">Uncharacterized protein</fullName>
    </submittedName>
</protein>
<sequence length="186" mass="21932">KIPRLLNTCPRACRQLFKKAQLLGYTTGQTQSIVNVRRKWFVQPALTSEFVHYYHNRSARLKEMQESQEELESNNKRLQQEEQDLREKYHELTETIQLLAEDILERRQETTRLHRCLCKLAGKVTNVFFRLYELQSTLCIPCEQKKAFFVFCFFCFSGVNSAVRIGIQKNEDGSFTNTDEAFKTPH</sequence>
<dbReference type="Proteomes" id="UP001159405">
    <property type="component" value="Unassembled WGS sequence"/>
</dbReference>
<evidence type="ECO:0000313" key="2">
    <source>
        <dbReference type="EMBL" id="CAH3184380.1"/>
    </source>
</evidence>
<name>A0ABN8S215_9CNID</name>
<accession>A0ABN8S215</accession>
<reference evidence="2 3" key="1">
    <citation type="submission" date="2022-05" db="EMBL/GenBank/DDBJ databases">
        <authorList>
            <consortium name="Genoscope - CEA"/>
            <person name="William W."/>
        </authorList>
    </citation>
    <scope>NUCLEOTIDE SEQUENCE [LARGE SCALE GENOMIC DNA]</scope>
</reference>
<feature type="coiled-coil region" evidence="1">
    <location>
        <begin position="54"/>
        <end position="102"/>
    </location>
</feature>
<feature type="non-terminal residue" evidence="2">
    <location>
        <position position="1"/>
    </location>
</feature>
<keyword evidence="3" id="KW-1185">Reference proteome</keyword>
<organism evidence="2 3">
    <name type="scientific">Porites lobata</name>
    <dbReference type="NCBI Taxonomy" id="104759"/>
    <lineage>
        <taxon>Eukaryota</taxon>
        <taxon>Metazoa</taxon>
        <taxon>Cnidaria</taxon>
        <taxon>Anthozoa</taxon>
        <taxon>Hexacorallia</taxon>
        <taxon>Scleractinia</taxon>
        <taxon>Fungiina</taxon>
        <taxon>Poritidae</taxon>
        <taxon>Porites</taxon>
    </lineage>
</organism>
<feature type="non-terminal residue" evidence="2">
    <location>
        <position position="186"/>
    </location>
</feature>
<gene>
    <name evidence="2" type="ORF">PLOB_00030202</name>
</gene>
<evidence type="ECO:0000256" key="1">
    <source>
        <dbReference type="SAM" id="Coils"/>
    </source>
</evidence>
<comment type="caution">
    <text evidence="2">The sequence shown here is derived from an EMBL/GenBank/DDBJ whole genome shotgun (WGS) entry which is preliminary data.</text>
</comment>
<evidence type="ECO:0000313" key="3">
    <source>
        <dbReference type="Proteomes" id="UP001159405"/>
    </source>
</evidence>